<dbReference type="Proteomes" id="UP000789405">
    <property type="component" value="Unassembled WGS sequence"/>
</dbReference>
<sequence>QDIEKTVERDTAGRRARNVIIETVAQQKQRELEKRQSEKKRINEAVDNSQIESDKKIKKRKISKNTNEDFCNNERLNPGAQYQDE</sequence>
<feature type="region of interest" description="Disordered" evidence="1">
    <location>
        <begin position="27"/>
        <end position="85"/>
    </location>
</feature>
<dbReference type="EMBL" id="CAJVPY010039518">
    <property type="protein sequence ID" value="CAG8804917.1"/>
    <property type="molecule type" value="Genomic_DNA"/>
</dbReference>
<accession>A0A9N9K0M0</accession>
<keyword evidence="3" id="KW-1185">Reference proteome</keyword>
<evidence type="ECO:0000256" key="1">
    <source>
        <dbReference type="SAM" id="MobiDB-lite"/>
    </source>
</evidence>
<organism evidence="2 3">
    <name type="scientific">Dentiscutata erythropus</name>
    <dbReference type="NCBI Taxonomy" id="1348616"/>
    <lineage>
        <taxon>Eukaryota</taxon>
        <taxon>Fungi</taxon>
        <taxon>Fungi incertae sedis</taxon>
        <taxon>Mucoromycota</taxon>
        <taxon>Glomeromycotina</taxon>
        <taxon>Glomeromycetes</taxon>
        <taxon>Diversisporales</taxon>
        <taxon>Gigasporaceae</taxon>
        <taxon>Dentiscutata</taxon>
    </lineage>
</organism>
<reference evidence="2" key="1">
    <citation type="submission" date="2021-06" db="EMBL/GenBank/DDBJ databases">
        <authorList>
            <person name="Kallberg Y."/>
            <person name="Tangrot J."/>
            <person name="Rosling A."/>
        </authorList>
    </citation>
    <scope>NUCLEOTIDE SEQUENCE</scope>
    <source>
        <strain evidence="2">MA453B</strain>
    </source>
</reference>
<feature type="non-terminal residue" evidence="2">
    <location>
        <position position="1"/>
    </location>
</feature>
<comment type="caution">
    <text evidence="2">The sequence shown here is derived from an EMBL/GenBank/DDBJ whole genome shotgun (WGS) entry which is preliminary data.</text>
</comment>
<proteinExistence type="predicted"/>
<protein>
    <submittedName>
        <fullName evidence="2">25223_t:CDS:1</fullName>
    </submittedName>
</protein>
<evidence type="ECO:0000313" key="2">
    <source>
        <dbReference type="EMBL" id="CAG8804917.1"/>
    </source>
</evidence>
<gene>
    <name evidence="2" type="ORF">DERYTH_LOCUS24194</name>
</gene>
<dbReference type="AlphaFoldDB" id="A0A9N9K0M0"/>
<evidence type="ECO:0000313" key="3">
    <source>
        <dbReference type="Proteomes" id="UP000789405"/>
    </source>
</evidence>
<name>A0A9N9K0M0_9GLOM</name>
<feature type="compositionally biased region" description="Basic and acidic residues" evidence="1">
    <location>
        <begin position="28"/>
        <end position="44"/>
    </location>
</feature>
<feature type="non-terminal residue" evidence="2">
    <location>
        <position position="85"/>
    </location>
</feature>